<accession>A0ABQ4RTP8</accession>
<evidence type="ECO:0000313" key="2">
    <source>
        <dbReference type="Proteomes" id="UP001055125"/>
    </source>
</evidence>
<gene>
    <name evidence="1" type="ORF">OCOJLMKI_0276</name>
</gene>
<keyword evidence="2" id="KW-1185">Reference proteome</keyword>
<sequence length="1263" mass="137344">MPEDVQNQIIKQHIESLPDRRGQTQAPQVSSSGYTTYIINEKEYQLSNDLTEEQKTAFFHSKLASPDTQSITTDSLRHDPDWLHASKVTYSKREGKTFTGTDAEAADYGINQMGWFNYNLPSMAVDANRMRTADPEEKRAFLHLMETYDKLGISWGGVGRALKGLAADPTTYVGLSTLGFGMAGSAAGKVLTKEGIKALLKTGVQGGMEGALWTGVQESVQQSARINAGGQAEFDTGKALGAAALGGVAGGVLSAGAQGLIKGAGNVLGKDAGSPVEQLVGREAGQLPGSPSVAAGDAVVPEELASQAVRPIDAPVQPAAIDQPAVKPGDGAAEVTLLEQAVEPRANTLPASPPTNDVIEAIRGVAGEPTGVRDFPRIPSAIAETVEQPVELLLSKSPREVAQSVEELRRWASTGEQEQLVGSTLMKATRALDEEGTKALDFARQGDLQALERLDQIDAMRSIIKAADTDLSSMSGTRLGERANNQVFNTNENRGLTVEDILKDKGINPEAATPEQKLSAQADYYDRYQAYLEKAQKRDEIKSLEADIETKFEADDISGALLSIGRRSEIIDGLLEQELIKGGVISRTQSAAKTGLKGLNEYIISTVFSPATIVANTLPAVLKTAYTPFLQYVAHDPLSKIELRRMTSTYGAMFASTSTALRAAQAAFKYERSLLSLEGNRVLENGTVIPGLTGRLIRTFPRILNTTDEFFAQVNYRGFVVGQATADAVEVAAAKGLKGADADAFVDARVQQAVAQSFADKPDAVNTLAFLKHQGEARGLTGERLDQWVRTELNRNGELLKEATDRAGRDYADDLLFKRRFSGENGASTWAQRYEAWVNENPWMRLVGQLFFRTPVRVFEEGIRLTPGLNLLSHVVTGRSSIISDLNGLNGPVRQMRAQGESMLSMAFAGSVAMLYAQGRITGGGPTDHKQKRGLEDGKQWEPYTLKFSDGSTFSFRNLDPFATPFKIMVNALDKLSVLQYRKAQGEYVDDEMKLVGGHISAATLSVAQAIKDANLMGGVDQIVQMVQIMSDPENKENALSRFAGQKLQLAIPAVVSKSSLQDNPVLANPVSWEQYIRAKVNPSDPLVAKQYDQLGNVRTLANPASALLGLNFTTKEQREAGRTAKELRVLRELNTIELASSSSFAMPPRFASVFGDIDLRTKMTEDGKETLFDRLQRYYRETPVIDLLDEHVVSKPHLSYGTKSQDGTKAQVANKIIEGYRELAANRLLQEETNLFTERLRRERLKGDILGGGKDVGFRPYK</sequence>
<proteinExistence type="predicted"/>
<evidence type="ECO:0000313" key="1">
    <source>
        <dbReference type="EMBL" id="GJD93089.1"/>
    </source>
</evidence>
<comment type="caution">
    <text evidence="1">The sequence shown here is derived from an EMBL/GenBank/DDBJ whole genome shotgun (WGS) entry which is preliminary data.</text>
</comment>
<name>A0ABQ4RTP8_9HYPH</name>
<protein>
    <recommendedName>
        <fullName evidence="3">Large polyvalent protein associated domain-containing protein</fullName>
    </recommendedName>
</protein>
<dbReference type="Proteomes" id="UP001055125">
    <property type="component" value="Unassembled WGS sequence"/>
</dbReference>
<reference evidence="1" key="2">
    <citation type="submission" date="2021-08" db="EMBL/GenBank/DDBJ databases">
        <authorList>
            <person name="Tani A."/>
            <person name="Ola A."/>
            <person name="Ogura Y."/>
            <person name="Katsura K."/>
            <person name="Hayashi T."/>
        </authorList>
    </citation>
    <scope>NUCLEOTIDE SEQUENCE</scope>
    <source>
        <strain evidence="1">DSM 19015</strain>
    </source>
</reference>
<organism evidence="1 2">
    <name type="scientific">Methylobacterium iners</name>
    <dbReference type="NCBI Taxonomy" id="418707"/>
    <lineage>
        <taxon>Bacteria</taxon>
        <taxon>Pseudomonadati</taxon>
        <taxon>Pseudomonadota</taxon>
        <taxon>Alphaproteobacteria</taxon>
        <taxon>Hyphomicrobiales</taxon>
        <taxon>Methylobacteriaceae</taxon>
        <taxon>Methylobacterium</taxon>
    </lineage>
</organism>
<reference evidence="1" key="1">
    <citation type="journal article" date="2021" name="Front. Microbiol.">
        <title>Comprehensive Comparative Genomics and Phenotyping of Methylobacterium Species.</title>
        <authorList>
            <person name="Alessa O."/>
            <person name="Ogura Y."/>
            <person name="Fujitani Y."/>
            <person name="Takami H."/>
            <person name="Hayashi T."/>
            <person name="Sahin N."/>
            <person name="Tani A."/>
        </authorList>
    </citation>
    <scope>NUCLEOTIDE SEQUENCE</scope>
    <source>
        <strain evidence="1">DSM 19015</strain>
    </source>
</reference>
<dbReference type="EMBL" id="BPQP01000004">
    <property type="protein sequence ID" value="GJD93089.1"/>
    <property type="molecule type" value="Genomic_DNA"/>
</dbReference>
<evidence type="ECO:0008006" key="3">
    <source>
        <dbReference type="Google" id="ProtNLM"/>
    </source>
</evidence>